<evidence type="ECO:0000313" key="2">
    <source>
        <dbReference type="Proteomes" id="UP000836841"/>
    </source>
</evidence>
<proteinExistence type="predicted"/>
<dbReference type="EMBL" id="OU466860">
    <property type="protein sequence ID" value="CAH2059347.1"/>
    <property type="molecule type" value="Genomic_DNA"/>
</dbReference>
<evidence type="ECO:0000313" key="1">
    <source>
        <dbReference type="EMBL" id="CAH2059347.1"/>
    </source>
</evidence>
<reference evidence="1 2" key="1">
    <citation type="submission" date="2022-03" db="EMBL/GenBank/DDBJ databases">
        <authorList>
            <person name="Nunn A."/>
            <person name="Chopra R."/>
            <person name="Nunn A."/>
            <person name="Contreras Garrido A."/>
        </authorList>
    </citation>
    <scope>NUCLEOTIDE SEQUENCE [LARGE SCALE GENOMIC DNA]</scope>
</reference>
<sequence>MKSEDQKFMSRRQWMTCVCLTPALINNAYTFVSVQSAAALDKKPGVCRNCQGIGAVICVAVQENGKLSTENVQKMYMSLQNVQTVTVYQTTKAFLEGLVLVSYSTRCTMVGFFPIHEQLVRLRLEKPVEDKRAPLSDQSISCNLADCYRKSAFKHRTNRDMIIEAEEN</sequence>
<dbReference type="AlphaFoldDB" id="A0AAU9SAJ1"/>
<keyword evidence="2" id="KW-1185">Reference proteome</keyword>
<gene>
    <name evidence="1" type="ORF">TAV2_LOCUS14938</name>
</gene>
<dbReference type="Proteomes" id="UP000836841">
    <property type="component" value="Chromosome 4"/>
</dbReference>
<accession>A0AAU9SAJ1</accession>
<protein>
    <submittedName>
        <fullName evidence="1">Uncharacterized protein</fullName>
    </submittedName>
</protein>
<organism evidence="1 2">
    <name type="scientific">Thlaspi arvense</name>
    <name type="common">Field penny-cress</name>
    <dbReference type="NCBI Taxonomy" id="13288"/>
    <lineage>
        <taxon>Eukaryota</taxon>
        <taxon>Viridiplantae</taxon>
        <taxon>Streptophyta</taxon>
        <taxon>Embryophyta</taxon>
        <taxon>Tracheophyta</taxon>
        <taxon>Spermatophyta</taxon>
        <taxon>Magnoliopsida</taxon>
        <taxon>eudicotyledons</taxon>
        <taxon>Gunneridae</taxon>
        <taxon>Pentapetalae</taxon>
        <taxon>rosids</taxon>
        <taxon>malvids</taxon>
        <taxon>Brassicales</taxon>
        <taxon>Brassicaceae</taxon>
        <taxon>Thlaspideae</taxon>
        <taxon>Thlaspi</taxon>
    </lineage>
</organism>
<name>A0AAU9SAJ1_THLAR</name>